<keyword evidence="4" id="KW-1185">Reference proteome</keyword>
<accession>A0A178INJ4</accession>
<evidence type="ECO:0000313" key="4">
    <source>
        <dbReference type="Proteomes" id="UP000078486"/>
    </source>
</evidence>
<gene>
    <name evidence="3" type="ORF">AW736_04120</name>
</gene>
<sequence>MRFKKNVGAFRVDAACPHYPRACREGGAIMLTAKPQLNLSNAEGYFCEHLATGDYYMDGHVVRGEWRGVAASMLGLDGVVDEKSFLAMCEGRHPETGQPLTMRRNTTRREDEHTVSNRRVFYDFTISPPKSVSVVALWQDARIIELHDKAVRVMVDQLEKFAETRVRKDGENGERVTGGVVTALFRHDTSRELDPHLHTHCVVFNATYDWTEEKWKALHATGMYRAQKFAENLYYHEMAKGLRNLGYEIVNTPTGFEIQGVPESMVARFSKRHQQIDAETKKRIAEEGLRGNEKALRVQVAQDKRRRKIKSACAEKLRPRWASEMPPPEHAALAKLELARLPPPLPSVAPEKCGLPGFVAWADAHLFERRSVVGDYELMSAALARGRGQNFSLADLENEMAKRDYIRDAKSRKLTNREALVCEFSLVLAAQNGMRSHAALNLGHQPNASLSAEQRGAVLRILRSCDFITVFQGAAGSGKSLALREVARGLEDALHPVCVLTPQHQQAADLRRDGLVADTLARLLAEGAGGVDALPRGTVVVVDEAGQIGGRDMRALVELVQTCGGRLILSGDTRQQGAVAASDALRAIEEHTNLQTVRLEAIRRQDPAAVASREEKAFVRKYRSAVKAAAEGKLTVSFDRLDAMGCIRELEAAERMTELAREYCEALGRKEKVLAVAQTWDDVHAANDAIRARLREIGGLGAGRSVASWQSADLSEAQKRDARFYTPDAGVFFVRGYGRFKRGDWCEVTGANEHGVTLRKGGRATAVSFSYADRFVVTKTCELELARGDRLQMKFNGKSGEGATIRNGELVTVRRVMKDGRIRVKDDAGVTKTLSPSQRMFVRGYAVTSYASQGKTVDTVLVAHDGEHTPINRQQWYVGISRARRKIIVFTSDKEALRLNVERESDRELALSIQPDEATAEAVRQKLVEAFQLQLLQKAQQCLHESLRQWVPPPQVQQQPKQQLQQEQSINRGIRL</sequence>
<protein>
    <recommendedName>
        <fullName evidence="2">AAA+ ATPase domain-containing protein</fullName>
    </recommendedName>
</protein>
<dbReference type="NCBIfam" id="TIGR02686">
    <property type="entry name" value="relax_trwC"/>
    <property type="match status" value="1"/>
</dbReference>
<reference evidence="3 4" key="1">
    <citation type="submission" date="2016-01" db="EMBL/GenBank/DDBJ databases">
        <title>High potential of lignocellulose degradation of a new Verrucomicrobia species.</title>
        <authorList>
            <person name="Wang Y."/>
            <person name="Shi Y."/>
            <person name="Qiu Z."/>
            <person name="Liu S."/>
            <person name="Yang H."/>
        </authorList>
    </citation>
    <scope>NUCLEOTIDE SEQUENCE [LARGE SCALE GENOMIC DNA]</scope>
    <source>
        <strain evidence="3 4">TSB47</strain>
    </source>
</reference>
<dbReference type="SMART" id="SM00382">
    <property type="entry name" value="AAA"/>
    <property type="match status" value="1"/>
</dbReference>
<dbReference type="InterPro" id="IPR014862">
    <property type="entry name" value="TrwC"/>
</dbReference>
<dbReference type="CDD" id="cd18809">
    <property type="entry name" value="SF1_C_RecD"/>
    <property type="match status" value="1"/>
</dbReference>
<feature type="domain" description="AAA+ ATPase" evidence="2">
    <location>
        <begin position="465"/>
        <end position="702"/>
    </location>
</feature>
<proteinExistence type="predicted"/>
<comment type="caution">
    <text evidence="3">The sequence shown here is derived from an EMBL/GenBank/DDBJ whole genome shotgun (WGS) entry which is preliminary data.</text>
</comment>
<dbReference type="AlphaFoldDB" id="A0A178INJ4"/>
<name>A0A178INJ4_9BACT</name>
<dbReference type="SUPFAM" id="SSF52540">
    <property type="entry name" value="P-loop containing nucleoside triphosphate hydrolases"/>
    <property type="match status" value="2"/>
</dbReference>
<dbReference type="InterPro" id="IPR014059">
    <property type="entry name" value="TraI/TrwC_relax"/>
</dbReference>
<dbReference type="NCBIfam" id="NF041492">
    <property type="entry name" value="MobF"/>
    <property type="match status" value="1"/>
</dbReference>
<dbReference type="EMBL" id="LRRQ01000032">
    <property type="protein sequence ID" value="OAM91261.1"/>
    <property type="molecule type" value="Genomic_DNA"/>
</dbReference>
<evidence type="ECO:0000256" key="1">
    <source>
        <dbReference type="SAM" id="MobiDB-lite"/>
    </source>
</evidence>
<evidence type="ECO:0000259" key="2">
    <source>
        <dbReference type="SMART" id="SM00382"/>
    </source>
</evidence>
<feature type="compositionally biased region" description="Low complexity" evidence="1">
    <location>
        <begin position="956"/>
        <end position="968"/>
    </location>
</feature>
<dbReference type="InterPro" id="IPR003593">
    <property type="entry name" value="AAA+_ATPase"/>
</dbReference>
<feature type="region of interest" description="Disordered" evidence="1">
    <location>
        <begin position="953"/>
        <end position="976"/>
    </location>
</feature>
<evidence type="ECO:0000313" key="3">
    <source>
        <dbReference type="EMBL" id="OAM91261.1"/>
    </source>
</evidence>
<dbReference type="STRING" id="1184151.AW736_04120"/>
<dbReference type="Pfam" id="PF08751">
    <property type="entry name" value="TrwC"/>
    <property type="match status" value="1"/>
</dbReference>
<dbReference type="SUPFAM" id="SSF55464">
    <property type="entry name" value="Origin of replication-binding domain, RBD-like"/>
    <property type="match status" value="1"/>
</dbReference>
<dbReference type="Gene3D" id="3.40.50.300">
    <property type="entry name" value="P-loop containing nucleotide triphosphate hydrolases"/>
    <property type="match status" value="2"/>
</dbReference>
<dbReference type="InterPro" id="IPR027417">
    <property type="entry name" value="P-loop_NTPase"/>
</dbReference>
<dbReference type="Pfam" id="PF13604">
    <property type="entry name" value="AAA_30"/>
    <property type="match status" value="1"/>
</dbReference>
<organism evidence="3 4">
    <name type="scientific">Termitidicoccus mucosus</name>
    <dbReference type="NCBI Taxonomy" id="1184151"/>
    <lineage>
        <taxon>Bacteria</taxon>
        <taxon>Pseudomonadati</taxon>
        <taxon>Verrucomicrobiota</taxon>
        <taxon>Opitutia</taxon>
        <taxon>Opitutales</taxon>
        <taxon>Opitutaceae</taxon>
        <taxon>Termitidicoccus</taxon>
    </lineage>
</organism>
<dbReference type="Proteomes" id="UP000078486">
    <property type="component" value="Unassembled WGS sequence"/>
</dbReference>
<dbReference type="Gene3D" id="2.30.30.940">
    <property type="match status" value="1"/>
</dbReference>